<dbReference type="PANTHER" id="PTHR46165">
    <property type="entry name" value="SET AND MYND DOMAIN-CONTAINING PROTEIN 4"/>
    <property type="match status" value="1"/>
</dbReference>
<feature type="domain" description="SET" evidence="5">
    <location>
        <begin position="261"/>
        <end position="533"/>
    </location>
</feature>
<feature type="repeat" description="TPR" evidence="4">
    <location>
        <begin position="622"/>
        <end position="655"/>
    </location>
</feature>
<keyword evidence="6" id="KW-1185">Reference proteome</keyword>
<dbReference type="GO" id="GO:0008276">
    <property type="term" value="F:protein methyltransferase activity"/>
    <property type="evidence" value="ECO:0007669"/>
    <property type="project" value="UniProtKB-ARBA"/>
</dbReference>
<accession>A0A3Q0IVG0</accession>
<dbReference type="KEGG" id="dci:103510383"/>
<dbReference type="GO" id="GO:0032259">
    <property type="term" value="P:methylation"/>
    <property type="evidence" value="ECO:0007669"/>
    <property type="project" value="UniProtKB-KW"/>
</dbReference>
<gene>
    <name evidence="7" type="primary">LOC103510383</name>
</gene>
<evidence type="ECO:0000256" key="3">
    <source>
        <dbReference type="ARBA" id="ARBA00022691"/>
    </source>
</evidence>
<evidence type="ECO:0000313" key="6">
    <source>
        <dbReference type="Proteomes" id="UP000079169"/>
    </source>
</evidence>
<dbReference type="SUPFAM" id="SSF48452">
    <property type="entry name" value="TPR-like"/>
    <property type="match status" value="2"/>
</dbReference>
<dbReference type="GO" id="GO:0005634">
    <property type="term" value="C:nucleus"/>
    <property type="evidence" value="ECO:0007669"/>
    <property type="project" value="TreeGrafter"/>
</dbReference>
<dbReference type="PaxDb" id="121845-A0A3Q0IVG0"/>
<dbReference type="SUPFAM" id="SSF82199">
    <property type="entry name" value="SET domain"/>
    <property type="match status" value="2"/>
</dbReference>
<dbReference type="Proteomes" id="UP000079169">
    <property type="component" value="Unplaced"/>
</dbReference>
<dbReference type="GO" id="GO:0008170">
    <property type="term" value="F:N-methyltransferase activity"/>
    <property type="evidence" value="ECO:0007669"/>
    <property type="project" value="UniProtKB-ARBA"/>
</dbReference>
<dbReference type="Gene3D" id="2.170.270.10">
    <property type="entry name" value="SET domain"/>
    <property type="match status" value="2"/>
</dbReference>
<dbReference type="PROSITE" id="PS50280">
    <property type="entry name" value="SET"/>
    <property type="match status" value="1"/>
</dbReference>
<sequence length="691" mass="80070">MRGEGLTIKDFKFFKEYHDELRAKLDENDKNNFMSCPNDETKFIYIREKSSLTDLNFKFNFESSKDNGVAQSFKDKGNKCFQKEEYKEALDMYNQALIHIEFIEGTNKDVSIIFANRSAVLYHLEKYEETLEDIRVALDLGYPKDITYKVKERYLIEILQEDIQIMISMLSKHKNLSNEQLSKPSNPLKTFDKSNKDFTTLSCKVDIEQNEKDGRFTRAREDIKVGENILVENSYASVLLEVYSKTHCYHCLKSYGAIHGCKVDIEQNEKDGRFTRAREDIKVGENILVENSYASVLLEVYSKTHCYHCLKSVSLTPFPCKKCSRVIFCSWQCEQAAQSSHHAVECSLIPFIWKSGLSVICYISLRIGGNFLKKKKKTYTLGRYCDKFNHETYHAELEEFIGGLLLHQIQCLQFNCHEVADLVGTGESSKTRFIGAGIFPTLSMFNHSCEPNIVSDIRTRPKCLQFNCHEVADLVGTGESSKTRFIGAGIFPTLSMFNHSCEPNIVRYFRGTMVYVNLCKNFKKGDQICENYGPLYSQVRKTERQNTLKSQYWFDCHCIACEHDWPLFEEMQAAQDLRFRCETENCHNVVKVATNTTQFMIKCDKCDQFINIFKGLKNLQDTESLFRLANNYKENGLYEKALEKFTQLMTLLDENLVPPYRDYILCQRSIQTCFLNLGQKCLNKEDMNGTK</sequence>
<proteinExistence type="predicted"/>
<keyword evidence="3" id="KW-0949">S-adenosyl-L-methionine</keyword>
<dbReference type="InterPro" id="IPR011990">
    <property type="entry name" value="TPR-like_helical_dom_sf"/>
</dbReference>
<evidence type="ECO:0000256" key="2">
    <source>
        <dbReference type="ARBA" id="ARBA00022679"/>
    </source>
</evidence>
<dbReference type="InterPro" id="IPR019734">
    <property type="entry name" value="TPR_rpt"/>
</dbReference>
<name>A0A3Q0IVG0_DIACI</name>
<dbReference type="Gene3D" id="1.25.40.10">
    <property type="entry name" value="Tetratricopeptide repeat domain"/>
    <property type="match status" value="2"/>
</dbReference>
<organism evidence="6 7">
    <name type="scientific">Diaphorina citri</name>
    <name type="common">Asian citrus psyllid</name>
    <dbReference type="NCBI Taxonomy" id="121845"/>
    <lineage>
        <taxon>Eukaryota</taxon>
        <taxon>Metazoa</taxon>
        <taxon>Ecdysozoa</taxon>
        <taxon>Arthropoda</taxon>
        <taxon>Hexapoda</taxon>
        <taxon>Insecta</taxon>
        <taxon>Pterygota</taxon>
        <taxon>Neoptera</taxon>
        <taxon>Paraneoptera</taxon>
        <taxon>Hemiptera</taxon>
        <taxon>Sternorrhyncha</taxon>
        <taxon>Psylloidea</taxon>
        <taxon>Psyllidae</taxon>
        <taxon>Diaphorininae</taxon>
        <taxon>Diaphorina</taxon>
    </lineage>
</organism>
<dbReference type="InterPro" id="IPR052097">
    <property type="entry name" value="SET-MYND_domain_protein"/>
</dbReference>
<dbReference type="GO" id="GO:0042826">
    <property type="term" value="F:histone deacetylase binding"/>
    <property type="evidence" value="ECO:0007669"/>
    <property type="project" value="TreeGrafter"/>
</dbReference>
<dbReference type="SMART" id="SM00028">
    <property type="entry name" value="TPR"/>
    <property type="match status" value="3"/>
</dbReference>
<dbReference type="PANTHER" id="PTHR46165:SF7">
    <property type="entry name" value="SET AND MYND DOMAIN-CONTAINING PROTEIN 4"/>
    <property type="match status" value="1"/>
</dbReference>
<reference evidence="7" key="1">
    <citation type="submission" date="2025-08" db="UniProtKB">
        <authorList>
            <consortium name="RefSeq"/>
        </authorList>
    </citation>
    <scope>IDENTIFICATION</scope>
</reference>
<keyword evidence="4" id="KW-0802">TPR repeat</keyword>
<evidence type="ECO:0000313" key="7">
    <source>
        <dbReference type="RefSeq" id="XP_026680239.1"/>
    </source>
</evidence>
<evidence type="ECO:0000256" key="1">
    <source>
        <dbReference type="ARBA" id="ARBA00022603"/>
    </source>
</evidence>
<dbReference type="RefSeq" id="XP_026680239.1">
    <property type="nucleotide sequence ID" value="XM_026824438.1"/>
</dbReference>
<dbReference type="AlphaFoldDB" id="A0A3Q0IVG0"/>
<dbReference type="STRING" id="121845.A0A3Q0IVG0"/>
<protein>
    <submittedName>
        <fullName evidence="7">SET and MYND domain-containing protein 4-like</fullName>
    </submittedName>
</protein>
<dbReference type="PROSITE" id="PS50005">
    <property type="entry name" value="TPR"/>
    <property type="match status" value="1"/>
</dbReference>
<dbReference type="InterPro" id="IPR044421">
    <property type="entry name" value="SMYD4_SET"/>
</dbReference>
<dbReference type="Pfam" id="PF00856">
    <property type="entry name" value="SET"/>
    <property type="match status" value="1"/>
</dbReference>
<dbReference type="InterPro" id="IPR001214">
    <property type="entry name" value="SET_dom"/>
</dbReference>
<dbReference type="GeneID" id="103510383"/>
<evidence type="ECO:0000259" key="5">
    <source>
        <dbReference type="PROSITE" id="PS50280"/>
    </source>
</evidence>
<evidence type="ECO:0000256" key="4">
    <source>
        <dbReference type="PROSITE-ProRule" id="PRU00339"/>
    </source>
</evidence>
<keyword evidence="1" id="KW-0489">Methyltransferase</keyword>
<dbReference type="InterPro" id="IPR046341">
    <property type="entry name" value="SET_dom_sf"/>
</dbReference>
<dbReference type="CDD" id="cd10536">
    <property type="entry name" value="SET_SMYD4"/>
    <property type="match status" value="1"/>
</dbReference>
<keyword evidence="2" id="KW-0808">Transferase</keyword>
<dbReference type="GO" id="GO:0008757">
    <property type="term" value="F:S-adenosylmethionine-dependent methyltransferase activity"/>
    <property type="evidence" value="ECO:0007669"/>
    <property type="project" value="UniProtKB-ARBA"/>
</dbReference>
<dbReference type="GO" id="GO:0005737">
    <property type="term" value="C:cytoplasm"/>
    <property type="evidence" value="ECO:0007669"/>
    <property type="project" value="TreeGrafter"/>
</dbReference>